<organism evidence="1 2">
    <name type="scientific">Micromonospora cremea</name>
    <dbReference type="NCBI Taxonomy" id="709881"/>
    <lineage>
        <taxon>Bacteria</taxon>
        <taxon>Bacillati</taxon>
        <taxon>Actinomycetota</taxon>
        <taxon>Actinomycetes</taxon>
        <taxon>Micromonosporales</taxon>
        <taxon>Micromonosporaceae</taxon>
        <taxon>Micromonospora</taxon>
    </lineage>
</organism>
<protein>
    <submittedName>
        <fullName evidence="1">Uncharacterized protein</fullName>
    </submittedName>
</protein>
<sequence>MPPFSLLAVNMSDSEAIRLKLRAMMRATLNDEKVGDDSLGQAVELVRNRESVEGATDEELRSELRRLHDEPLDPDDPQQVADEFKAMQYGSMGLTRPVARGRAAAKFVANIRQLSNDAAARPQPRALLV</sequence>
<reference evidence="2" key="1">
    <citation type="submission" date="2016-12" db="EMBL/GenBank/DDBJ databases">
        <authorList>
            <person name="Varghese N."/>
            <person name="Submissions S."/>
        </authorList>
    </citation>
    <scope>NUCLEOTIDE SEQUENCE [LARGE SCALE GENOMIC DNA]</scope>
    <source>
        <strain evidence="2">DSM 45599</strain>
    </source>
</reference>
<name>A0A1N5YY58_9ACTN</name>
<dbReference type="EMBL" id="FSQT01000002">
    <property type="protein sequence ID" value="SIN14345.1"/>
    <property type="molecule type" value="Genomic_DNA"/>
</dbReference>
<dbReference type="STRING" id="709881.SAMN04489832_3399"/>
<accession>A0A1N5YY58</accession>
<gene>
    <name evidence="1" type="ORF">SAMN04489832_3399</name>
</gene>
<dbReference type="AlphaFoldDB" id="A0A1N5YY58"/>
<keyword evidence="2" id="KW-1185">Reference proteome</keyword>
<evidence type="ECO:0000313" key="1">
    <source>
        <dbReference type="EMBL" id="SIN14345.1"/>
    </source>
</evidence>
<proteinExistence type="predicted"/>
<dbReference type="Proteomes" id="UP000185124">
    <property type="component" value="Unassembled WGS sequence"/>
</dbReference>
<evidence type="ECO:0000313" key="2">
    <source>
        <dbReference type="Proteomes" id="UP000185124"/>
    </source>
</evidence>